<dbReference type="EMBL" id="BGZK01000406">
    <property type="protein sequence ID" value="GBP41770.1"/>
    <property type="molecule type" value="Genomic_DNA"/>
</dbReference>
<dbReference type="AlphaFoldDB" id="A0A4C1VTD3"/>
<organism evidence="1 2">
    <name type="scientific">Eumeta variegata</name>
    <name type="common">Bagworm moth</name>
    <name type="synonym">Eumeta japonica</name>
    <dbReference type="NCBI Taxonomy" id="151549"/>
    <lineage>
        <taxon>Eukaryota</taxon>
        <taxon>Metazoa</taxon>
        <taxon>Ecdysozoa</taxon>
        <taxon>Arthropoda</taxon>
        <taxon>Hexapoda</taxon>
        <taxon>Insecta</taxon>
        <taxon>Pterygota</taxon>
        <taxon>Neoptera</taxon>
        <taxon>Endopterygota</taxon>
        <taxon>Lepidoptera</taxon>
        <taxon>Glossata</taxon>
        <taxon>Ditrysia</taxon>
        <taxon>Tineoidea</taxon>
        <taxon>Psychidae</taxon>
        <taxon>Oiketicinae</taxon>
        <taxon>Eumeta</taxon>
    </lineage>
</organism>
<gene>
    <name evidence="1" type="ORF">EVAR_26892_1</name>
</gene>
<keyword evidence="2" id="KW-1185">Reference proteome</keyword>
<dbReference type="Proteomes" id="UP000299102">
    <property type="component" value="Unassembled WGS sequence"/>
</dbReference>
<reference evidence="1 2" key="1">
    <citation type="journal article" date="2019" name="Commun. Biol.">
        <title>The bagworm genome reveals a unique fibroin gene that provides high tensile strength.</title>
        <authorList>
            <person name="Kono N."/>
            <person name="Nakamura H."/>
            <person name="Ohtoshi R."/>
            <person name="Tomita M."/>
            <person name="Numata K."/>
            <person name="Arakawa K."/>
        </authorList>
    </citation>
    <scope>NUCLEOTIDE SEQUENCE [LARGE SCALE GENOMIC DNA]</scope>
</reference>
<comment type="caution">
    <text evidence="1">The sequence shown here is derived from an EMBL/GenBank/DDBJ whole genome shotgun (WGS) entry which is preliminary data.</text>
</comment>
<proteinExistence type="predicted"/>
<protein>
    <submittedName>
        <fullName evidence="1">Uncharacterized protein</fullName>
    </submittedName>
</protein>
<accession>A0A4C1VTD3</accession>
<sequence length="70" mass="7667">MLMHYATPSWQPSSIPFVSDADSKNPNPHRAIVEESRSTSTLVTPVRDACSTLRSASCGDMRPHTPTEPL</sequence>
<evidence type="ECO:0000313" key="2">
    <source>
        <dbReference type="Proteomes" id="UP000299102"/>
    </source>
</evidence>
<evidence type="ECO:0000313" key="1">
    <source>
        <dbReference type="EMBL" id="GBP41770.1"/>
    </source>
</evidence>
<name>A0A4C1VTD3_EUMVA</name>